<accession>A0ABS4PWP7</accession>
<dbReference type="RefSeq" id="WP_209666948.1">
    <property type="nucleotide sequence ID" value="NZ_JAGGMS010000001.1"/>
</dbReference>
<protein>
    <submittedName>
        <fullName evidence="1">Uncharacterized protein</fullName>
    </submittedName>
</protein>
<dbReference type="Proteomes" id="UP000741013">
    <property type="component" value="Unassembled WGS sequence"/>
</dbReference>
<evidence type="ECO:0000313" key="1">
    <source>
        <dbReference type="EMBL" id="MBP2183854.1"/>
    </source>
</evidence>
<comment type="caution">
    <text evidence="1">The sequence shown here is derived from an EMBL/GenBank/DDBJ whole genome shotgun (WGS) entry which is preliminary data.</text>
</comment>
<dbReference type="EMBL" id="JAGGMS010000001">
    <property type="protein sequence ID" value="MBP2183854.1"/>
    <property type="molecule type" value="Genomic_DNA"/>
</dbReference>
<sequence>MSMEEFDLHDPVDLAKLVFSAEDGVIQDNLTWQSWAVTTDTGEVFVDVYPDCNPMGEHDVPAYRYRVEHVGEPPEHPRP</sequence>
<name>A0ABS4PWP7_9PSEU</name>
<evidence type="ECO:0000313" key="2">
    <source>
        <dbReference type="Proteomes" id="UP000741013"/>
    </source>
</evidence>
<organism evidence="1 2">
    <name type="scientific">Amycolatopsis magusensis</name>
    <dbReference type="NCBI Taxonomy" id="882444"/>
    <lineage>
        <taxon>Bacteria</taxon>
        <taxon>Bacillati</taxon>
        <taxon>Actinomycetota</taxon>
        <taxon>Actinomycetes</taxon>
        <taxon>Pseudonocardiales</taxon>
        <taxon>Pseudonocardiaceae</taxon>
        <taxon>Amycolatopsis</taxon>
    </lineage>
</organism>
<proteinExistence type="predicted"/>
<gene>
    <name evidence="1" type="ORF">JOM49_005380</name>
</gene>
<reference evidence="1 2" key="1">
    <citation type="submission" date="2021-03" db="EMBL/GenBank/DDBJ databases">
        <title>Sequencing the genomes of 1000 actinobacteria strains.</title>
        <authorList>
            <person name="Klenk H.-P."/>
        </authorList>
    </citation>
    <scope>NUCLEOTIDE SEQUENCE [LARGE SCALE GENOMIC DNA]</scope>
    <source>
        <strain evidence="1 2">DSM 45510</strain>
    </source>
</reference>
<keyword evidence="2" id="KW-1185">Reference proteome</keyword>